<dbReference type="STRING" id="485916.Dtox_3713"/>
<reference evidence="1 2" key="1">
    <citation type="journal article" date="2009" name="Stand. Genomic Sci.">
        <title>Complete genome sequence of Desulfotomaculum acetoxidans type strain (5575).</title>
        <authorList>
            <person name="Spring S."/>
            <person name="Lapidus A."/>
            <person name="Schroder M."/>
            <person name="Gleim D."/>
            <person name="Sims D."/>
            <person name="Meincke L."/>
            <person name="Glavina Del Rio T."/>
            <person name="Tice H."/>
            <person name="Copeland A."/>
            <person name="Cheng J.F."/>
            <person name="Lucas S."/>
            <person name="Chen F."/>
            <person name="Nolan M."/>
            <person name="Bruce D."/>
            <person name="Goodwin L."/>
            <person name="Pitluck S."/>
            <person name="Ivanova N."/>
            <person name="Mavromatis K."/>
            <person name="Mikhailova N."/>
            <person name="Pati A."/>
            <person name="Chen A."/>
            <person name="Palaniappan K."/>
            <person name="Land M."/>
            <person name="Hauser L."/>
            <person name="Chang Y.J."/>
            <person name="Jeffries C.D."/>
            <person name="Chain P."/>
            <person name="Saunders E."/>
            <person name="Brettin T."/>
            <person name="Detter J.C."/>
            <person name="Goker M."/>
            <person name="Bristow J."/>
            <person name="Eisen J.A."/>
            <person name="Markowitz V."/>
            <person name="Hugenholtz P."/>
            <person name="Kyrpides N.C."/>
            <person name="Klenk H.P."/>
            <person name="Han C."/>
        </authorList>
    </citation>
    <scope>NUCLEOTIDE SEQUENCE [LARGE SCALE GENOMIC DNA]</scope>
    <source>
        <strain evidence="2">ATCC 49208 / DSM 771 / VKM B-1644</strain>
    </source>
</reference>
<accession>C8VWQ7</accession>
<gene>
    <name evidence="1" type="ordered locus">Dtox_3713</name>
</gene>
<proteinExistence type="predicted"/>
<evidence type="ECO:0000313" key="2">
    <source>
        <dbReference type="Proteomes" id="UP000002217"/>
    </source>
</evidence>
<organism evidence="1 2">
    <name type="scientific">Desulfofarcimen acetoxidans (strain ATCC 49208 / DSM 771 / KCTC 5769 / VKM B-1644 / 5575)</name>
    <name type="common">Desulfotomaculum acetoxidans</name>
    <dbReference type="NCBI Taxonomy" id="485916"/>
    <lineage>
        <taxon>Bacteria</taxon>
        <taxon>Bacillati</taxon>
        <taxon>Bacillota</taxon>
        <taxon>Clostridia</taxon>
        <taxon>Eubacteriales</taxon>
        <taxon>Peptococcaceae</taxon>
        <taxon>Desulfofarcimen</taxon>
    </lineage>
</organism>
<protein>
    <submittedName>
        <fullName evidence="1">Uncharacterized protein</fullName>
    </submittedName>
</protein>
<keyword evidence="2" id="KW-1185">Reference proteome</keyword>
<sequence>MENTYQEKYIQWLTKEATEAEKALQSKAFQFESDFFYRYDAERI</sequence>
<name>C8VWQ7_DESAS</name>
<dbReference type="KEGG" id="dae:Dtox_3713"/>
<evidence type="ECO:0000313" key="1">
    <source>
        <dbReference type="EMBL" id="ACV64421.1"/>
    </source>
</evidence>
<dbReference type="HOGENOM" id="CLU_3215284_0_0_9"/>
<dbReference type="AlphaFoldDB" id="C8VWQ7"/>
<dbReference type="Proteomes" id="UP000002217">
    <property type="component" value="Chromosome"/>
</dbReference>
<dbReference type="RefSeq" id="WP_015759106.1">
    <property type="nucleotide sequence ID" value="NC_013216.1"/>
</dbReference>
<dbReference type="EMBL" id="CP001720">
    <property type="protein sequence ID" value="ACV64421.1"/>
    <property type="molecule type" value="Genomic_DNA"/>
</dbReference>